<comment type="caution">
    <text evidence="1">The sequence shown here is derived from an EMBL/GenBank/DDBJ whole genome shotgun (WGS) entry which is preliminary data.</text>
</comment>
<sequence length="251" mass="27686">MAYTQAIVPYVGVAAPEPELTEASEACVLCGQAIDSGGHDFDMCFEHHLPVKRASMPRSVAPLNRQLFRIGKLPAGPAVLSHSYLELPERLALACASSHANKLCDDDEGYAQCATSLWTALWGSVSIPDGRCGCHFSSPEHVQSISPRMKAMGLWHLRSLTALDIEVRDLSNKCRAYTVEPHVTVAEFRNLVAQTFHDPPWDLICSPQMKRLSHSAAPLAVYLWPSFCRGPHARRPPLLNVTCQLFPWCNA</sequence>
<proteinExistence type="predicted"/>
<organism evidence="1 2">
    <name type="scientific">Symbiodinium natans</name>
    <dbReference type="NCBI Taxonomy" id="878477"/>
    <lineage>
        <taxon>Eukaryota</taxon>
        <taxon>Sar</taxon>
        <taxon>Alveolata</taxon>
        <taxon>Dinophyceae</taxon>
        <taxon>Suessiales</taxon>
        <taxon>Symbiodiniaceae</taxon>
        <taxon>Symbiodinium</taxon>
    </lineage>
</organism>
<dbReference type="AlphaFoldDB" id="A0A812KWA8"/>
<evidence type="ECO:0000313" key="2">
    <source>
        <dbReference type="Proteomes" id="UP000604046"/>
    </source>
</evidence>
<reference evidence="1" key="1">
    <citation type="submission" date="2021-02" db="EMBL/GenBank/DDBJ databases">
        <authorList>
            <person name="Dougan E. K."/>
            <person name="Rhodes N."/>
            <person name="Thang M."/>
            <person name="Chan C."/>
        </authorList>
    </citation>
    <scope>NUCLEOTIDE SEQUENCE</scope>
</reference>
<evidence type="ECO:0000313" key="1">
    <source>
        <dbReference type="EMBL" id="CAE7234178.1"/>
    </source>
</evidence>
<gene>
    <name evidence="1" type="ORF">SNAT2548_LOCUS9853</name>
</gene>
<accession>A0A812KWA8</accession>
<dbReference type="Proteomes" id="UP000604046">
    <property type="component" value="Unassembled WGS sequence"/>
</dbReference>
<dbReference type="EMBL" id="CAJNDS010000789">
    <property type="protein sequence ID" value="CAE7234178.1"/>
    <property type="molecule type" value="Genomic_DNA"/>
</dbReference>
<name>A0A812KWA8_9DINO</name>
<keyword evidence="2" id="KW-1185">Reference proteome</keyword>
<protein>
    <submittedName>
        <fullName evidence="1">Uncharacterized protein</fullName>
    </submittedName>
</protein>